<reference evidence="1 2" key="1">
    <citation type="submission" date="2020-11" db="EMBL/GenBank/DDBJ databases">
        <authorList>
            <person name="Kim M.K."/>
        </authorList>
    </citation>
    <scope>NUCLEOTIDE SEQUENCE [LARGE SCALE GENOMIC DNA]</scope>
    <source>
        <strain evidence="1 2">BT662</strain>
    </source>
</reference>
<comment type="caution">
    <text evidence="1">The sequence shown here is derived from an EMBL/GenBank/DDBJ whole genome shotgun (WGS) entry which is preliminary data.</text>
</comment>
<name>A0ABS0I1H2_9BACT</name>
<keyword evidence="2" id="KW-1185">Reference proteome</keyword>
<evidence type="ECO:0008006" key="3">
    <source>
        <dbReference type="Google" id="ProtNLM"/>
    </source>
</evidence>
<gene>
    <name evidence="1" type="ORF">I2H31_06625</name>
</gene>
<accession>A0ABS0I1H2</accession>
<dbReference type="Proteomes" id="UP000618931">
    <property type="component" value="Unassembled WGS sequence"/>
</dbReference>
<dbReference type="EMBL" id="JADQDM010000002">
    <property type="protein sequence ID" value="MBF9220774.1"/>
    <property type="molecule type" value="Genomic_DNA"/>
</dbReference>
<evidence type="ECO:0000313" key="2">
    <source>
        <dbReference type="Proteomes" id="UP000618931"/>
    </source>
</evidence>
<dbReference type="RefSeq" id="WP_196292208.1">
    <property type="nucleotide sequence ID" value="NZ_JADQDM010000002.1"/>
</dbReference>
<protein>
    <recommendedName>
        <fullName evidence="3">PIN domain-containing protein</fullName>
    </recommendedName>
</protein>
<organism evidence="1 2">
    <name type="scientific">Hymenobacter ruricola</name>
    <dbReference type="NCBI Taxonomy" id="2791023"/>
    <lineage>
        <taxon>Bacteria</taxon>
        <taxon>Pseudomonadati</taxon>
        <taxon>Bacteroidota</taxon>
        <taxon>Cytophagia</taxon>
        <taxon>Cytophagales</taxon>
        <taxon>Hymenobacteraceae</taxon>
        <taxon>Hymenobacter</taxon>
    </lineage>
</organism>
<sequence length="177" mass="19814">MRRPTTSRRLVVDTNVARSASESEKPVSDACRQVLQTMLSEQHRVVLSATQYWEWQKHQSGFSKNWLRQMVGRKLHVVLSPEPDSGLTERIYALDCTEKAQAEMLKDVHLLENALATDDVVLSQETNVFGLFCRHAAALRVPRPVAWVHPVADAPACITWLKAGAEVEKARCIPAGT</sequence>
<evidence type="ECO:0000313" key="1">
    <source>
        <dbReference type="EMBL" id="MBF9220774.1"/>
    </source>
</evidence>
<proteinExistence type="predicted"/>